<proteinExistence type="predicted"/>
<dbReference type="Pfam" id="PF07898">
    <property type="entry name" value="DUF1676"/>
    <property type="match status" value="1"/>
</dbReference>
<dbReference type="PANTHER" id="PTHR21879">
    <property type="entry name" value="FI03362P-RELATED-RELATED"/>
    <property type="match status" value="1"/>
</dbReference>
<comment type="caution">
    <text evidence="1">The sequence shown here is derived from an EMBL/GenBank/DDBJ whole genome shotgun (WGS) entry which is preliminary data.</text>
</comment>
<name>A0ABD2CML7_VESMC</name>
<protein>
    <submittedName>
        <fullName evidence="1">Uncharacterized protein</fullName>
    </submittedName>
</protein>
<dbReference type="PANTHER" id="PTHR21879:SF4">
    <property type="entry name" value="OSIRIS 17, ISOFORM C"/>
    <property type="match status" value="1"/>
</dbReference>
<evidence type="ECO:0000313" key="2">
    <source>
        <dbReference type="Proteomes" id="UP001607303"/>
    </source>
</evidence>
<dbReference type="EMBL" id="JAYRBN010000037">
    <property type="protein sequence ID" value="KAL2746251.1"/>
    <property type="molecule type" value="Genomic_DNA"/>
</dbReference>
<organism evidence="1 2">
    <name type="scientific">Vespula maculifrons</name>
    <name type="common">Eastern yellow jacket</name>
    <name type="synonym">Wasp</name>
    <dbReference type="NCBI Taxonomy" id="7453"/>
    <lineage>
        <taxon>Eukaryota</taxon>
        <taxon>Metazoa</taxon>
        <taxon>Ecdysozoa</taxon>
        <taxon>Arthropoda</taxon>
        <taxon>Hexapoda</taxon>
        <taxon>Insecta</taxon>
        <taxon>Pterygota</taxon>
        <taxon>Neoptera</taxon>
        <taxon>Endopterygota</taxon>
        <taxon>Hymenoptera</taxon>
        <taxon>Apocrita</taxon>
        <taxon>Aculeata</taxon>
        <taxon>Vespoidea</taxon>
        <taxon>Vespidae</taxon>
        <taxon>Vespinae</taxon>
        <taxon>Vespula</taxon>
    </lineage>
</organism>
<dbReference type="Proteomes" id="UP001607303">
    <property type="component" value="Unassembled WGS sequence"/>
</dbReference>
<sequence length="574" mass="65529">MQIRKPIMLEKVIWFVTFFALIDLSRSELFNFYSLAKIFHVNELVSINATDNELWRGLLKDCDKKLTFSCIQKNAYTYLDGAFSDRNNITVFNGLTLTKNNLDYGSCMIENDQKNIDENLVDGSTKKDCLLKDDNDEEQTNVNGMRRRGRTLDGKFPLEEITDALRQKAMKFLATRDYEIQLPKLFFEGTIMKISPRQIDDTGALVRLDFAQGDVSTHGRLFKKINNCYVRCKHNIGILCFRKIHTKQIAIEFSSSPTADQIAHHHHHVPVPVPVPTYYDHHNHHEDDFNGYDYTHPHIQYRKDVEELREWGIEPYDDLYEDANKHISGIQPAPGVLPAPVVAPVSGYPTGMTYNGPYGLSQYAPNARPVVSPSYHDKYPASISAHAHNLAYSGYLDDKYNRRVVEPNGVATSVKPVNVLSTAPVKPAIKNKNIKNPYGILNQQNVRQVTIPRITKAVTTLKNSIVPSLTATQIYDDEYYGPIISRLEEIFVQLRFFDESCRERLVCSMYKNPSIYSPHSNLVSNELSRDPQELKRGTLESASSQKFHKYLNAARIGQDRGDCVRTYPCHINTE</sequence>
<dbReference type="InterPro" id="IPR012464">
    <property type="entry name" value="DUF1676"/>
</dbReference>
<gene>
    <name evidence="1" type="ORF">V1477_004621</name>
</gene>
<keyword evidence="2" id="KW-1185">Reference proteome</keyword>
<evidence type="ECO:0000313" key="1">
    <source>
        <dbReference type="EMBL" id="KAL2746251.1"/>
    </source>
</evidence>
<accession>A0ABD2CML7</accession>
<reference evidence="1 2" key="1">
    <citation type="journal article" date="2024" name="Ann. Entomol. Soc. Am.">
        <title>Genomic analyses of the southern and eastern yellowjacket wasps (Hymenoptera: Vespidae) reveal evolutionary signatures of social life.</title>
        <authorList>
            <person name="Catto M.A."/>
            <person name="Caine P.B."/>
            <person name="Orr S.E."/>
            <person name="Hunt B.G."/>
            <person name="Goodisman M.A.D."/>
        </authorList>
    </citation>
    <scope>NUCLEOTIDE SEQUENCE [LARGE SCALE GENOMIC DNA]</scope>
    <source>
        <strain evidence="1">232</strain>
        <tissue evidence="1">Head and thorax</tissue>
    </source>
</reference>
<dbReference type="AlphaFoldDB" id="A0ABD2CML7"/>